<organism evidence="1 2">
    <name type="scientific">Acaulospora colombiana</name>
    <dbReference type="NCBI Taxonomy" id="27376"/>
    <lineage>
        <taxon>Eukaryota</taxon>
        <taxon>Fungi</taxon>
        <taxon>Fungi incertae sedis</taxon>
        <taxon>Mucoromycota</taxon>
        <taxon>Glomeromycotina</taxon>
        <taxon>Glomeromycetes</taxon>
        <taxon>Diversisporales</taxon>
        <taxon>Acaulosporaceae</taxon>
        <taxon>Acaulospora</taxon>
    </lineage>
</organism>
<reference evidence="1" key="1">
    <citation type="submission" date="2021-06" db="EMBL/GenBank/DDBJ databases">
        <authorList>
            <person name="Kallberg Y."/>
            <person name="Tangrot J."/>
            <person name="Rosling A."/>
        </authorList>
    </citation>
    <scope>NUCLEOTIDE SEQUENCE</scope>
    <source>
        <strain evidence="1">CL356</strain>
    </source>
</reference>
<keyword evidence="2" id="KW-1185">Reference proteome</keyword>
<feature type="non-terminal residue" evidence="1">
    <location>
        <position position="1"/>
    </location>
</feature>
<dbReference type="EMBL" id="CAJVPT010022759">
    <property type="protein sequence ID" value="CAG8661728.1"/>
    <property type="molecule type" value="Genomic_DNA"/>
</dbReference>
<gene>
    <name evidence="1" type="ORF">ACOLOM_LOCUS8619</name>
</gene>
<comment type="caution">
    <text evidence="1">The sequence shown here is derived from an EMBL/GenBank/DDBJ whole genome shotgun (WGS) entry which is preliminary data.</text>
</comment>
<dbReference type="Proteomes" id="UP000789525">
    <property type="component" value="Unassembled WGS sequence"/>
</dbReference>
<accession>A0ACA9NKU6</accession>
<evidence type="ECO:0000313" key="1">
    <source>
        <dbReference type="EMBL" id="CAG8661728.1"/>
    </source>
</evidence>
<name>A0ACA9NKU6_9GLOM</name>
<sequence>GVRPHKYKKIKRTHEEVIFASFHDDSGQAADARELNKAPYKEEVEALRVTLSREERLLHVLADEIAKVKIEHERASHALAQAQAALDAASLIYRTADTMLQGLDAQHNQLLQNVAEKRATLHPIRRVPAELWADIFTRWVDEEEQVRVSRLDSQLPTELHVPATLIAASVSHFWRKTALSTPALWRYITISNRPLADIKAHVYEWASRSSPKVVSLTLWVAGRDGWTKDLQPPSTTLDGLRLALFYLKAVQVFSSIVSDARVKLSNLSEVWIEFIEPPESGSIIVPDRTFQVSTSGSEFHLLKWFAAPPSQAPPQPDPSESLVELTRWTEKPSSSQNRARHPPDRSKTTHPNIPQGAIVDYPRLKSLSLCPRWMSACNEDLAQVMTLPALRILRLISCQVAPLAGREAEAISRFIADVAPAVETIHFNLRGELVHPQIFQIRAAISRLEFKDTEIAIDTLELLTKPTDGGPTTMSRWLMPHLSSIHFEDCDLAPELDRVLAQLVETRAEASPYIRPNVNTRLERINVRRNSVNSWTYPVVW</sequence>
<evidence type="ECO:0000313" key="2">
    <source>
        <dbReference type="Proteomes" id="UP000789525"/>
    </source>
</evidence>
<proteinExistence type="predicted"/>
<protein>
    <submittedName>
        <fullName evidence="1">7720_t:CDS:1</fullName>
    </submittedName>
</protein>